<reference evidence="2" key="1">
    <citation type="submission" date="2023-03" db="EMBL/GenBank/DDBJ databases">
        <title>Mating type loci evolution in Malassezia.</title>
        <authorList>
            <person name="Coelho M.A."/>
        </authorList>
    </citation>
    <scope>NUCLEOTIDE SEQUENCE</scope>
    <source>
        <strain evidence="2">CBS 12830</strain>
    </source>
</reference>
<proteinExistence type="predicted"/>
<dbReference type="AlphaFoldDB" id="A0AAF0ECE5"/>
<gene>
    <name evidence="2" type="ORF">MEQU1_001709</name>
</gene>
<feature type="region of interest" description="Disordered" evidence="1">
    <location>
        <begin position="1"/>
        <end position="352"/>
    </location>
</feature>
<accession>A0AAF0ECE5</accession>
<evidence type="ECO:0000313" key="3">
    <source>
        <dbReference type="Proteomes" id="UP001214415"/>
    </source>
</evidence>
<feature type="compositionally biased region" description="Low complexity" evidence="1">
    <location>
        <begin position="176"/>
        <end position="193"/>
    </location>
</feature>
<feature type="compositionally biased region" description="Low complexity" evidence="1">
    <location>
        <begin position="267"/>
        <end position="278"/>
    </location>
</feature>
<evidence type="ECO:0000313" key="2">
    <source>
        <dbReference type="EMBL" id="WFD23025.1"/>
    </source>
</evidence>
<feature type="compositionally biased region" description="Pro residues" evidence="1">
    <location>
        <begin position="305"/>
        <end position="321"/>
    </location>
</feature>
<feature type="compositionally biased region" description="Low complexity" evidence="1">
    <location>
        <begin position="396"/>
        <end position="411"/>
    </location>
</feature>
<feature type="compositionally biased region" description="Low complexity" evidence="1">
    <location>
        <begin position="293"/>
        <end position="304"/>
    </location>
</feature>
<name>A0AAF0ECE5_9BASI</name>
<feature type="compositionally biased region" description="Low complexity" evidence="1">
    <location>
        <begin position="322"/>
        <end position="347"/>
    </location>
</feature>
<feature type="compositionally biased region" description="Low complexity" evidence="1">
    <location>
        <begin position="91"/>
        <end position="104"/>
    </location>
</feature>
<protein>
    <submittedName>
        <fullName evidence="2">Uncharacterized protein</fullName>
    </submittedName>
</protein>
<feature type="compositionally biased region" description="Polar residues" evidence="1">
    <location>
        <begin position="162"/>
        <end position="175"/>
    </location>
</feature>
<sequence length="763" mass="79122">MEEVGSPDPAYMDAPEMDAPFVTGLSSAPTARSSSARSSRPASPADRDGSAPRQPGLLHRQPALHRPRASSNLSDTSARAQQRRRELGLASPGSMPTSPTTSISFASEPVHRQGSLRSQVSACSRPRTPTSPNITTSRRSSVSENSVYSDDDAVSAVPSLHRSLSGQSRVSAHSQGSATRSPTMSSSRSASGPRALFRRSEAPPVPSRPASLSGASSPRPQTSSTSHHSPPVSPHMSPRVQHTSLPAADASPALQDTEALHVPAVGASASSESLSSAYSEDEGRAHAPPPRPAAAAPHALGVASPPVPGPGSPAFHPPPSTSTPRMPSQSTAPSSRTASATGSSMRSPASDTMQDLFDTFASALADLGLNDAPMEGLNDVDVQYRPAAYPGGSHGLPSSASTLASLLPPSSEQGEPRAAPDGAGLPGASARRAMPTTMGAPKALGTTSAAPAASAASASATPTSPPDQLDVYGLSVWWPGSFDISTNVNYDSVTNRALLYADAANDLLTRPTHLDVWMERARKQRPNAPDALTMMVMQEQVRALDAQLAPSEDAVSSPADLPLPANIPYPLLAKAQSAAHSDPGLVLATPASTAKSMRRPNASTLMHSLHQLGRRKTPLLTGAARMTPATVSPAMLSTASATPAASTPALTPKAAAPVAPALPPRLTPWASDATMGLGILSRTPSAMSMGASGPDRSSIPEAQLQVALARVRDALPDIDEGTARRYLMRHQGDDVRAITDYVQEHAREEAPYRRGLFRTPRAR</sequence>
<keyword evidence="3" id="KW-1185">Reference proteome</keyword>
<feature type="region of interest" description="Disordered" evidence="1">
    <location>
        <begin position="391"/>
        <end position="433"/>
    </location>
</feature>
<evidence type="ECO:0000256" key="1">
    <source>
        <dbReference type="SAM" id="MobiDB-lite"/>
    </source>
</evidence>
<organism evidence="2 3">
    <name type="scientific">Malassezia equina</name>
    <dbReference type="NCBI Taxonomy" id="1381935"/>
    <lineage>
        <taxon>Eukaryota</taxon>
        <taxon>Fungi</taxon>
        <taxon>Dikarya</taxon>
        <taxon>Basidiomycota</taxon>
        <taxon>Ustilaginomycotina</taxon>
        <taxon>Malasseziomycetes</taxon>
        <taxon>Malasseziales</taxon>
        <taxon>Malasseziaceae</taxon>
        <taxon>Malassezia</taxon>
    </lineage>
</organism>
<dbReference type="Proteomes" id="UP001214415">
    <property type="component" value="Chromosome 3"/>
</dbReference>
<dbReference type="EMBL" id="CP119902">
    <property type="protein sequence ID" value="WFD23025.1"/>
    <property type="molecule type" value="Genomic_DNA"/>
</dbReference>
<feature type="compositionally biased region" description="Low complexity" evidence="1">
    <location>
        <begin position="216"/>
        <end position="240"/>
    </location>
</feature>
<feature type="compositionally biased region" description="Polar residues" evidence="1">
    <location>
        <begin position="69"/>
        <end position="80"/>
    </location>
</feature>
<feature type="compositionally biased region" description="Polar residues" evidence="1">
    <location>
        <begin position="115"/>
        <end position="148"/>
    </location>
</feature>
<feature type="compositionally biased region" description="Low complexity" evidence="1">
    <location>
        <begin position="26"/>
        <end position="44"/>
    </location>
</feature>